<dbReference type="NCBIfam" id="TIGR03662">
    <property type="entry name" value="Chlor_Arch_YYY"/>
    <property type="match status" value="1"/>
</dbReference>
<evidence type="ECO:0000313" key="2">
    <source>
        <dbReference type="EMBL" id="QHQ62506.1"/>
    </source>
</evidence>
<dbReference type="AlphaFoldDB" id="A0A6P1TRY0"/>
<organism evidence="2 3">
    <name type="scientific">Anaerocolumna sedimenticola</name>
    <dbReference type="NCBI Taxonomy" id="2696063"/>
    <lineage>
        <taxon>Bacteria</taxon>
        <taxon>Bacillati</taxon>
        <taxon>Bacillota</taxon>
        <taxon>Clostridia</taxon>
        <taxon>Lachnospirales</taxon>
        <taxon>Lachnospiraceae</taxon>
        <taxon>Anaerocolumna</taxon>
    </lineage>
</organism>
<accession>A0A6P1TRY0</accession>
<feature type="transmembrane region" description="Helical" evidence="1">
    <location>
        <begin position="354"/>
        <end position="376"/>
    </location>
</feature>
<dbReference type="Pfam" id="PF10060">
    <property type="entry name" value="DUF2298"/>
    <property type="match status" value="1"/>
</dbReference>
<dbReference type="InterPro" id="IPR018746">
    <property type="entry name" value="DUF2298"/>
</dbReference>
<gene>
    <name evidence="2" type="ORF">Ana3638_18375</name>
</gene>
<dbReference type="EMBL" id="CP048000">
    <property type="protein sequence ID" value="QHQ62506.1"/>
    <property type="molecule type" value="Genomic_DNA"/>
</dbReference>
<sequence>MVTPDKITAMITEELLFLFLFLIWTYIRGFKPEAYGTEKFMDYGFMTIMMRGDYMPPKDLWFAGSTINYYYVGQYMAAFMTKLSLCTVNVGYNLMLMTLAAFAFVLPLSLIYNVTQNFLEDYTIKYKRTPVFAGLLSGAGVCFAGNMHFTLFYWIVPILRNLLGIKSDDDSHYWFPDSTRYIGYNPDTKDKTIHEFPSYSFILGDLHAHVINIIFVLTVLGILFAWMLYRKKQRNMIGQEEKSHKKRLWKEILNPYILLIGFFIGLFHTTNFWDFPIYYVVAGAVILFSNLVDYGMDIALNEDGRYRLSQKPFWITAFQGITVIIVAKLTALPFTLNFDQISTKIQISYAHTPFYQLIILWGLPITLVLGLFIELIQKFNQKSKEPQTLESGELKINESNHSNLIIKFLAGLNISELFILTLGLCGIGLVLIPELVYVKDIYSGDYKRANTMFKLTYQAFILFGTSAGFIFLKFIRERRFRWQIKFVIFTLILFLSSLWYSKVSIGAWYGNIFNTAGYKGLDAAAYLKTQMPYDFKAINWMNENIKGTPVILEANGDSYSDYERVSVATGLPTVLGWYVHEWLWRGNTEVIDKRAADIQNIYTSSDKELVKSLIDKYQIEYIYVGKCEMEKYETVNDTLLKSLGDVVFSIPAANDKTYATYVIHIEPKG</sequence>
<keyword evidence="1" id="KW-1133">Transmembrane helix</keyword>
<dbReference type="KEGG" id="anr:Ana3638_18375"/>
<dbReference type="PANTHER" id="PTHR10790">
    <property type="entry name" value="TPR-DOMAIN CONTAINING PROTEIN"/>
    <property type="match status" value="1"/>
</dbReference>
<feature type="transmembrane region" description="Helical" evidence="1">
    <location>
        <begin position="417"/>
        <end position="437"/>
    </location>
</feature>
<name>A0A6P1TRY0_9FIRM</name>
<keyword evidence="1" id="KW-0812">Transmembrane</keyword>
<proteinExistence type="predicted"/>
<evidence type="ECO:0008006" key="4">
    <source>
        <dbReference type="Google" id="ProtNLM"/>
    </source>
</evidence>
<feature type="transmembrane region" description="Helical" evidence="1">
    <location>
        <begin position="90"/>
        <end position="112"/>
    </location>
</feature>
<feature type="transmembrane region" description="Helical" evidence="1">
    <location>
        <begin position="7"/>
        <end position="27"/>
    </location>
</feature>
<evidence type="ECO:0000313" key="3">
    <source>
        <dbReference type="Proteomes" id="UP000464314"/>
    </source>
</evidence>
<feature type="transmembrane region" description="Helical" evidence="1">
    <location>
        <begin position="457"/>
        <end position="475"/>
    </location>
</feature>
<dbReference type="RefSeq" id="WP_161839329.1">
    <property type="nucleotide sequence ID" value="NZ_CP048000.1"/>
</dbReference>
<dbReference type="Proteomes" id="UP000464314">
    <property type="component" value="Chromosome"/>
</dbReference>
<protein>
    <recommendedName>
        <fullName evidence="4">Chlor_Arch_YYY domain-containing protein</fullName>
    </recommendedName>
</protein>
<keyword evidence="1" id="KW-0472">Membrane</keyword>
<reference evidence="2 3" key="1">
    <citation type="submission" date="2020-01" db="EMBL/GenBank/DDBJ databases">
        <title>Genome analysis of Anaerocolumna sp. CBA3638.</title>
        <authorList>
            <person name="Kim J."/>
            <person name="Roh S.W."/>
        </authorList>
    </citation>
    <scope>NUCLEOTIDE SEQUENCE [LARGE SCALE GENOMIC DNA]</scope>
    <source>
        <strain evidence="2 3">CBA3638</strain>
    </source>
</reference>
<feature type="transmembrane region" description="Helical" evidence="1">
    <location>
        <begin position="132"/>
        <end position="156"/>
    </location>
</feature>
<feature type="transmembrane region" description="Helical" evidence="1">
    <location>
        <begin position="313"/>
        <end position="334"/>
    </location>
</feature>
<keyword evidence="3" id="KW-1185">Reference proteome</keyword>
<feature type="transmembrane region" description="Helical" evidence="1">
    <location>
        <begin position="482"/>
        <end position="500"/>
    </location>
</feature>
<feature type="transmembrane region" description="Helical" evidence="1">
    <location>
        <begin position="206"/>
        <end position="229"/>
    </location>
</feature>
<feature type="transmembrane region" description="Helical" evidence="1">
    <location>
        <begin position="275"/>
        <end position="292"/>
    </location>
</feature>
<evidence type="ECO:0000256" key="1">
    <source>
        <dbReference type="SAM" id="Phobius"/>
    </source>
</evidence>
<dbReference type="PANTHER" id="PTHR10790:SF51">
    <property type="entry name" value="TETRATRICOPEPTIDE REPEAT PROTEIN"/>
    <property type="match status" value="1"/>
</dbReference>
<feature type="transmembrane region" description="Helical" evidence="1">
    <location>
        <begin position="252"/>
        <end position="269"/>
    </location>
</feature>